<dbReference type="AlphaFoldDB" id="A0A7N1A1E3"/>
<protein>
    <submittedName>
        <fullName evidence="3">Uncharacterized protein</fullName>
    </submittedName>
</protein>
<dbReference type="PANTHER" id="PTHR33431:SF12">
    <property type="entry name" value="HIGH MOBILITY GROUP BOX PROTEIN, PUTATIVE (DUF1635)-RELATED"/>
    <property type="match status" value="1"/>
</dbReference>
<dbReference type="EnsemblPlants" id="Kaladp0071s0260.1.v1.1">
    <property type="protein sequence ID" value="Kaladp0071s0260.1.v1.1"/>
    <property type="gene ID" value="Kaladp0071s0260.v1.1"/>
</dbReference>
<dbReference type="Pfam" id="PF07795">
    <property type="entry name" value="DUF1635"/>
    <property type="match status" value="1"/>
</dbReference>
<dbReference type="InterPro" id="IPR012862">
    <property type="entry name" value="DUF1635"/>
</dbReference>
<proteinExistence type="predicted"/>
<feature type="compositionally biased region" description="Basic and acidic residues" evidence="2">
    <location>
        <begin position="123"/>
        <end position="134"/>
    </location>
</feature>
<keyword evidence="1" id="KW-0175">Coiled coil</keyword>
<dbReference type="Proteomes" id="UP000594263">
    <property type="component" value="Unplaced"/>
</dbReference>
<evidence type="ECO:0000313" key="3">
    <source>
        <dbReference type="EnsemblPlants" id="Kaladp0071s0260.1.v1.1"/>
    </source>
</evidence>
<dbReference type="Gramene" id="Kaladp0071s0260.1.v1.1">
    <property type="protein sequence ID" value="Kaladp0071s0260.1.v1.1"/>
    <property type="gene ID" value="Kaladp0071s0260.v1.1"/>
</dbReference>
<evidence type="ECO:0000256" key="1">
    <source>
        <dbReference type="SAM" id="Coils"/>
    </source>
</evidence>
<reference evidence="3" key="1">
    <citation type="submission" date="2021-01" db="UniProtKB">
        <authorList>
            <consortium name="EnsemblPlants"/>
        </authorList>
    </citation>
    <scope>IDENTIFICATION</scope>
</reference>
<feature type="coiled-coil region" evidence="1">
    <location>
        <begin position="29"/>
        <end position="74"/>
    </location>
</feature>
<dbReference type="PANTHER" id="PTHR33431">
    <property type="entry name" value="ENABLED-LIKE PROTEIN (DUF1635)"/>
    <property type="match status" value="1"/>
</dbReference>
<evidence type="ECO:0000313" key="4">
    <source>
        <dbReference type="Proteomes" id="UP000594263"/>
    </source>
</evidence>
<feature type="region of interest" description="Disordered" evidence="2">
    <location>
        <begin position="118"/>
        <end position="140"/>
    </location>
</feature>
<sequence length="308" mass="34047">MDELGAVWLRPQSSEDELKHKILLTTFELETLKMEVNMIRQQSEATEKQMHDQLELAYKERDEAKLQLEALLESFMLPSSAPRTMKEIDNTSPVIPVKPHSAVTDQSNDVDSFFDTVSSASKSMEESQNRHAPDDELNSSLLSPSCTMLGTGQPGQPMTDRASAVIEQLVNGKMLPQKGRLLEAVMKAGPTLQAMLVAGPLPQWKNPPPAQPFRFSPILASNNVMMMINGAPNNHRAVLMHPGFNTNSMHSQSKHHSPFRGSMRMDVMDGAMVDGSSCCLNNNEGGMMMNNAGKTNSLITVGKRRRLM</sequence>
<evidence type="ECO:0000256" key="2">
    <source>
        <dbReference type="SAM" id="MobiDB-lite"/>
    </source>
</evidence>
<accession>A0A7N1A1E3</accession>
<organism evidence="3 4">
    <name type="scientific">Kalanchoe fedtschenkoi</name>
    <name type="common">Lavender scallops</name>
    <name type="synonym">South American air plant</name>
    <dbReference type="NCBI Taxonomy" id="63787"/>
    <lineage>
        <taxon>Eukaryota</taxon>
        <taxon>Viridiplantae</taxon>
        <taxon>Streptophyta</taxon>
        <taxon>Embryophyta</taxon>
        <taxon>Tracheophyta</taxon>
        <taxon>Spermatophyta</taxon>
        <taxon>Magnoliopsida</taxon>
        <taxon>eudicotyledons</taxon>
        <taxon>Gunneridae</taxon>
        <taxon>Pentapetalae</taxon>
        <taxon>Saxifragales</taxon>
        <taxon>Crassulaceae</taxon>
        <taxon>Kalanchoe</taxon>
    </lineage>
</organism>
<keyword evidence="4" id="KW-1185">Reference proteome</keyword>
<name>A0A7N1A1E3_KALFE</name>